<dbReference type="SUPFAM" id="SSF54862">
    <property type="entry name" value="4Fe-4S ferredoxins"/>
    <property type="match status" value="1"/>
</dbReference>
<dbReference type="SUPFAM" id="SSF52922">
    <property type="entry name" value="TK C-terminal domain-like"/>
    <property type="match status" value="1"/>
</dbReference>
<keyword evidence="6 14" id="KW-0004">4Fe-4S</keyword>
<evidence type="ECO:0000256" key="13">
    <source>
        <dbReference type="ARBA" id="ARBA00048332"/>
    </source>
</evidence>
<evidence type="ECO:0000256" key="12">
    <source>
        <dbReference type="ARBA" id="ARBA00030514"/>
    </source>
</evidence>
<comment type="caution">
    <text evidence="16">The sequence shown here is derived from an EMBL/GenBank/DDBJ whole genome shotgun (WGS) entry which is preliminary data.</text>
</comment>
<keyword evidence="9 14" id="KW-0560">Oxidoreductase</keyword>
<keyword evidence="7 14" id="KW-0479">Metal-binding</keyword>
<dbReference type="InterPro" id="IPR011766">
    <property type="entry name" value="TPP_enzyme_TPP-bd"/>
</dbReference>
<dbReference type="GO" id="GO:0043805">
    <property type="term" value="F:indolepyruvate ferredoxin oxidoreductase activity"/>
    <property type="evidence" value="ECO:0007669"/>
    <property type="project" value="UniProtKB-UniRule"/>
</dbReference>
<comment type="function">
    <text evidence="1 14">Catalyzes the ferredoxin-dependent oxidative decarboxylation of arylpyruvates.</text>
</comment>
<name>A0A0D2HWY3_9BACT</name>
<dbReference type="Proteomes" id="UP000032233">
    <property type="component" value="Unassembled WGS sequence"/>
</dbReference>
<evidence type="ECO:0000256" key="10">
    <source>
        <dbReference type="ARBA" id="ARBA00023004"/>
    </source>
</evidence>
<dbReference type="GO" id="GO:0030976">
    <property type="term" value="F:thiamine pyrophosphate binding"/>
    <property type="evidence" value="ECO:0007669"/>
    <property type="project" value="InterPro"/>
</dbReference>
<keyword evidence="16" id="KW-0670">Pyruvate</keyword>
<dbReference type="PANTHER" id="PTHR43710">
    <property type="entry name" value="2-HYDROXYACYL-COA LYASE"/>
    <property type="match status" value="1"/>
</dbReference>
<proteinExistence type="predicted"/>
<dbReference type="STRING" id="1429043.X474_06950"/>
<evidence type="ECO:0000256" key="3">
    <source>
        <dbReference type="ARBA" id="ARBA00012812"/>
    </source>
</evidence>
<dbReference type="PROSITE" id="PS51379">
    <property type="entry name" value="4FE4S_FER_2"/>
    <property type="match status" value="1"/>
</dbReference>
<dbReference type="PROSITE" id="PS00198">
    <property type="entry name" value="4FE4S_FER_1"/>
    <property type="match status" value="1"/>
</dbReference>
<dbReference type="Gene3D" id="3.30.70.20">
    <property type="match status" value="1"/>
</dbReference>
<dbReference type="InterPro" id="IPR017896">
    <property type="entry name" value="4Fe4S_Fe-S-bd"/>
</dbReference>
<evidence type="ECO:0000256" key="2">
    <source>
        <dbReference type="ARBA" id="ARBA00011238"/>
    </source>
</evidence>
<evidence type="ECO:0000259" key="15">
    <source>
        <dbReference type="PROSITE" id="PS51379"/>
    </source>
</evidence>
<sequence>MDKLLTQSGGATHLLLGNEAIVRGALEAGMAFATCYPGTPSSEVPDTLYRLRKQNPDQVKYYFEYSTNEKVALECAAGAAVAGLRTLCTMKHVGLNVAADPLMTLAYTGVNAGLVVLTADDPSMFSSQNEQDNRYYARLSGLPMLEAKGPAELKEMTKYAFDLSEELKSPVLLRTTTRVNHAREGVTYAKLPKVKQTSVFKKSPMDFVTVPAVSRKKHLRLLEIYDKSQAISEASEYNKVTGRGSYGIITTAVCKNYVRDALKDLGALNQIKVLNLGFTWPLPEKKMARFLKSVEKVLVVEELEPLLEDAVRSICQKKGIATEIAGKSAKFPEVTVDVAPPKFFSRAFEYNPRLVRQVVGKTFGLKAKFTTPLKLDDLPVLPGRPPNLCAGCPHRATYYAVKEVVGKDGIHPTDIGCYTLGLLPPIQMADFLVCMGSSVSSAGGFARATDKKVVSFIGDSTFFHSGMTGLVNAVHNNLNFTLVILDNGTTAMTGHQPHPGVDTEAIGDATTHIDIEQVVRGLGVEHVTTIKPLKTKAAIKAIEEAVNHEGVSVVISKELCPLFAKRVVPRTRKPFEVKVDKCKGHMDCINKIACPAMYVEKGQAKINAGQCVGCALCAQICPENAILPVKEA</sequence>
<organism evidence="16 17">
    <name type="scientific">Dethiosulfatarculus sandiegensis</name>
    <dbReference type="NCBI Taxonomy" id="1429043"/>
    <lineage>
        <taxon>Bacteria</taxon>
        <taxon>Pseudomonadati</taxon>
        <taxon>Thermodesulfobacteriota</taxon>
        <taxon>Desulfarculia</taxon>
        <taxon>Desulfarculales</taxon>
        <taxon>Desulfarculaceae</taxon>
        <taxon>Dethiosulfatarculus</taxon>
    </lineage>
</organism>
<accession>A0A0D2HWY3</accession>
<keyword evidence="11 14" id="KW-0411">Iron-sulfur</keyword>
<dbReference type="PANTHER" id="PTHR43710:SF7">
    <property type="entry name" value="INDOLEPYRUVATE OXIDOREDUCTASE SUBUNIT IORA"/>
    <property type="match status" value="1"/>
</dbReference>
<dbReference type="GO" id="GO:0044281">
    <property type="term" value="P:small molecule metabolic process"/>
    <property type="evidence" value="ECO:0007669"/>
    <property type="project" value="UniProtKB-ARBA"/>
</dbReference>
<evidence type="ECO:0000256" key="6">
    <source>
        <dbReference type="ARBA" id="ARBA00022485"/>
    </source>
</evidence>
<evidence type="ECO:0000313" key="17">
    <source>
        <dbReference type="Proteomes" id="UP000032233"/>
    </source>
</evidence>
<comment type="subunit">
    <text evidence="2">Heterodimer of the IorA and IorB subunits.</text>
</comment>
<dbReference type="InParanoid" id="A0A0D2HWY3"/>
<evidence type="ECO:0000256" key="7">
    <source>
        <dbReference type="ARBA" id="ARBA00022723"/>
    </source>
</evidence>
<dbReference type="Pfam" id="PF02775">
    <property type="entry name" value="TPP_enzyme_C"/>
    <property type="match status" value="1"/>
</dbReference>
<evidence type="ECO:0000256" key="4">
    <source>
        <dbReference type="ARBA" id="ARBA00017710"/>
    </source>
</evidence>
<dbReference type="Gene3D" id="3.40.50.970">
    <property type="match status" value="2"/>
</dbReference>
<evidence type="ECO:0000256" key="14">
    <source>
        <dbReference type="PIRNR" id="PIRNR006439"/>
    </source>
</evidence>
<feature type="domain" description="4Fe-4S ferredoxin-type" evidence="15">
    <location>
        <begin position="602"/>
        <end position="631"/>
    </location>
</feature>
<dbReference type="SUPFAM" id="SSF52518">
    <property type="entry name" value="Thiamin diphosphate-binding fold (THDP-binding)"/>
    <property type="match status" value="2"/>
</dbReference>
<evidence type="ECO:0000313" key="16">
    <source>
        <dbReference type="EMBL" id="KIX14878.1"/>
    </source>
</evidence>
<keyword evidence="10 14" id="KW-0408">Iron</keyword>
<evidence type="ECO:0000256" key="9">
    <source>
        <dbReference type="ARBA" id="ARBA00023002"/>
    </source>
</evidence>
<dbReference type="PIRSF" id="PIRSF006439">
    <property type="entry name" value="Indolepyruvate_ferr_oxidored"/>
    <property type="match status" value="1"/>
</dbReference>
<evidence type="ECO:0000256" key="1">
    <source>
        <dbReference type="ARBA" id="ARBA00002995"/>
    </source>
</evidence>
<dbReference type="FunFam" id="3.40.50.970:FF:000039">
    <property type="entry name" value="Indolepyruvate oxidoreductase subunit IorA"/>
    <property type="match status" value="1"/>
</dbReference>
<dbReference type="AlphaFoldDB" id="A0A0D2HWY3"/>
<dbReference type="Gene3D" id="3.40.50.920">
    <property type="match status" value="1"/>
</dbReference>
<comment type="catalytic activity">
    <reaction evidence="13 14">
        <text>indole-3-pyruvate + 2 oxidized [2Fe-2S]-[ferredoxin] + CoA = (indol-3-yl)acetyl-CoA + 2 reduced [2Fe-2S]-[ferredoxin] + CO2 + H(+)</text>
        <dbReference type="Rhea" id="RHEA:12645"/>
        <dbReference type="Rhea" id="RHEA-COMP:10000"/>
        <dbReference type="Rhea" id="RHEA-COMP:10001"/>
        <dbReference type="ChEBI" id="CHEBI:15378"/>
        <dbReference type="ChEBI" id="CHEBI:16526"/>
        <dbReference type="ChEBI" id="CHEBI:17640"/>
        <dbReference type="ChEBI" id="CHEBI:33737"/>
        <dbReference type="ChEBI" id="CHEBI:33738"/>
        <dbReference type="ChEBI" id="CHEBI:57271"/>
        <dbReference type="ChEBI" id="CHEBI:57287"/>
        <dbReference type="EC" id="1.2.7.8"/>
    </reaction>
</comment>
<keyword evidence="5 14" id="KW-0813">Transport</keyword>
<keyword evidence="8 14" id="KW-0249">Electron transport</keyword>
<dbReference type="InterPro" id="IPR045025">
    <property type="entry name" value="HACL1-like"/>
</dbReference>
<evidence type="ECO:0000256" key="5">
    <source>
        <dbReference type="ARBA" id="ARBA00022448"/>
    </source>
</evidence>
<dbReference type="OrthoDB" id="9804603at2"/>
<dbReference type="InterPro" id="IPR002880">
    <property type="entry name" value="Pyrv_Fd/Flavodoxin_OxRdtase_N"/>
</dbReference>
<protein>
    <recommendedName>
        <fullName evidence="4 14">Indolepyruvate oxidoreductase subunit IorA</fullName>
        <shortName evidence="14">IOR</shortName>
        <ecNumber evidence="3 14">1.2.7.8</ecNumber>
    </recommendedName>
    <alternativeName>
        <fullName evidence="12 14">Indolepyruvate ferredoxin oxidoreductase subunit alpha</fullName>
    </alternativeName>
</protein>
<dbReference type="GO" id="GO:0051539">
    <property type="term" value="F:4 iron, 4 sulfur cluster binding"/>
    <property type="evidence" value="ECO:0007669"/>
    <property type="project" value="UniProtKB-UniRule"/>
</dbReference>
<dbReference type="Pfam" id="PF00037">
    <property type="entry name" value="Fer4"/>
    <property type="match status" value="1"/>
</dbReference>
<dbReference type="CDD" id="cd07034">
    <property type="entry name" value="TPP_PYR_PFOR_IOR-alpha_like"/>
    <property type="match status" value="1"/>
</dbReference>
<dbReference type="CDD" id="cd02008">
    <property type="entry name" value="TPP_IOR_alpha"/>
    <property type="match status" value="1"/>
</dbReference>
<dbReference type="InterPro" id="IPR017900">
    <property type="entry name" value="4Fe4S_Fe_S_CS"/>
</dbReference>
<gene>
    <name evidence="16" type="ORF">X474_06950</name>
</gene>
<reference evidence="16 17" key="1">
    <citation type="submission" date="2013-11" db="EMBL/GenBank/DDBJ databases">
        <title>Metagenomic analysis of a methanogenic consortium involved in long chain n-alkane degradation.</title>
        <authorList>
            <person name="Davidova I.A."/>
            <person name="Callaghan A.V."/>
            <person name="Wawrik B."/>
            <person name="Pruitt S."/>
            <person name="Marks C."/>
            <person name="Duncan K.E."/>
            <person name="Suflita J.M."/>
        </authorList>
    </citation>
    <scope>NUCLEOTIDE SEQUENCE [LARGE SCALE GENOMIC DNA]</scope>
    <source>
        <strain evidence="16 17">SPR</strain>
    </source>
</reference>
<keyword evidence="17" id="KW-1185">Reference proteome</keyword>
<evidence type="ECO:0000256" key="11">
    <source>
        <dbReference type="ARBA" id="ARBA00023014"/>
    </source>
</evidence>
<dbReference type="GO" id="GO:0046872">
    <property type="term" value="F:metal ion binding"/>
    <property type="evidence" value="ECO:0007669"/>
    <property type="project" value="UniProtKB-UniRule"/>
</dbReference>
<dbReference type="InterPro" id="IPR017721">
    <property type="entry name" value="IorA"/>
</dbReference>
<evidence type="ECO:0000256" key="8">
    <source>
        <dbReference type="ARBA" id="ARBA00022982"/>
    </source>
</evidence>
<dbReference type="Pfam" id="PF01855">
    <property type="entry name" value="POR_N"/>
    <property type="match status" value="1"/>
</dbReference>
<comment type="cofactor">
    <cofactor evidence="14">
        <name>[4Fe-4S] cluster</name>
        <dbReference type="ChEBI" id="CHEBI:49883"/>
    </cofactor>
    <text evidence="14">Binds 2 [4Fe-4S] clusters. In this family the first cluster has a non-standard and varying [4Fe-4S] binding motif CX(2)CX(2)CX(4-5)CP.</text>
</comment>
<dbReference type="InterPro" id="IPR029061">
    <property type="entry name" value="THDP-binding"/>
</dbReference>
<dbReference type="EMBL" id="AZAC01000008">
    <property type="protein sequence ID" value="KIX14878.1"/>
    <property type="molecule type" value="Genomic_DNA"/>
</dbReference>
<dbReference type="RefSeq" id="WP_044347516.1">
    <property type="nucleotide sequence ID" value="NZ_AZAC01000008.1"/>
</dbReference>
<dbReference type="NCBIfam" id="TIGR03336">
    <property type="entry name" value="IOR_alpha"/>
    <property type="match status" value="1"/>
</dbReference>
<dbReference type="InterPro" id="IPR009014">
    <property type="entry name" value="Transketo_C/PFOR_II"/>
</dbReference>
<dbReference type="PATRIC" id="fig|1429043.3.peg.1475"/>
<dbReference type="EC" id="1.2.7.8" evidence="3 14"/>